<feature type="region of interest" description="Disordered" evidence="1">
    <location>
        <begin position="56"/>
        <end position="76"/>
    </location>
</feature>
<protein>
    <submittedName>
        <fullName evidence="2">Uncharacterized protein</fullName>
    </submittedName>
</protein>
<evidence type="ECO:0000256" key="1">
    <source>
        <dbReference type="SAM" id="MobiDB-lite"/>
    </source>
</evidence>
<dbReference type="EMBL" id="JBBPHU010000010">
    <property type="protein sequence ID" value="KAK7512893.1"/>
    <property type="molecule type" value="Genomic_DNA"/>
</dbReference>
<proteinExistence type="predicted"/>
<organism evidence="2 3">
    <name type="scientific">Phyllosticta citriasiana</name>
    <dbReference type="NCBI Taxonomy" id="595635"/>
    <lineage>
        <taxon>Eukaryota</taxon>
        <taxon>Fungi</taxon>
        <taxon>Dikarya</taxon>
        <taxon>Ascomycota</taxon>
        <taxon>Pezizomycotina</taxon>
        <taxon>Dothideomycetes</taxon>
        <taxon>Dothideomycetes incertae sedis</taxon>
        <taxon>Botryosphaeriales</taxon>
        <taxon>Phyllostictaceae</taxon>
        <taxon>Phyllosticta</taxon>
    </lineage>
</organism>
<evidence type="ECO:0000313" key="3">
    <source>
        <dbReference type="Proteomes" id="UP001363622"/>
    </source>
</evidence>
<sequence length="104" mass="11141">MTSNTSLTPLPVWLTLSPRPCLGLRLPGTYCMQRRAATTCPLPKRNAGHVTPSSILLVSSSGTGSQEPEVDCTVQQQRSRVSAVESRELITVPTASDSRVVSFA</sequence>
<feature type="compositionally biased region" description="Polar residues" evidence="1">
    <location>
        <begin position="56"/>
        <end position="66"/>
    </location>
</feature>
<reference evidence="2 3" key="1">
    <citation type="submission" date="2024-04" db="EMBL/GenBank/DDBJ databases">
        <title>Phyllosticta paracitricarpa is synonymous to the EU quarantine fungus P. citricarpa based on phylogenomic analyses.</title>
        <authorList>
            <consortium name="Lawrence Berkeley National Laboratory"/>
            <person name="Van Ingen-Buijs V.A."/>
            <person name="Van Westerhoven A.C."/>
            <person name="Haridas S."/>
            <person name="Skiadas P."/>
            <person name="Martin F."/>
            <person name="Groenewald J.Z."/>
            <person name="Crous P.W."/>
            <person name="Seidl M.F."/>
        </authorList>
    </citation>
    <scope>NUCLEOTIDE SEQUENCE [LARGE SCALE GENOMIC DNA]</scope>
    <source>
        <strain evidence="2 3">CBS 123371</strain>
    </source>
</reference>
<gene>
    <name evidence="2" type="ORF">IWZ03DRAFT_41714</name>
</gene>
<name>A0ABR1KG16_9PEZI</name>
<dbReference type="Proteomes" id="UP001363622">
    <property type="component" value="Unassembled WGS sequence"/>
</dbReference>
<keyword evidence="3" id="KW-1185">Reference proteome</keyword>
<comment type="caution">
    <text evidence="2">The sequence shown here is derived from an EMBL/GenBank/DDBJ whole genome shotgun (WGS) entry which is preliminary data.</text>
</comment>
<accession>A0ABR1KG16</accession>
<evidence type="ECO:0000313" key="2">
    <source>
        <dbReference type="EMBL" id="KAK7512893.1"/>
    </source>
</evidence>